<dbReference type="AlphaFoldDB" id="A0A7Z1AWS0"/>
<gene>
    <name evidence="2" type="ORF">BLA60_27460</name>
</gene>
<dbReference type="PANTHER" id="PTHR40112">
    <property type="entry name" value="H2HPP ISOMERASE"/>
    <property type="match status" value="1"/>
</dbReference>
<proteinExistence type="predicted"/>
<feature type="domain" description="Cupin type-2" evidence="1">
    <location>
        <begin position="53"/>
        <end position="120"/>
    </location>
</feature>
<organism evidence="2 3">
    <name type="scientific">Actinophytocola xinjiangensis</name>
    <dbReference type="NCBI Taxonomy" id="485602"/>
    <lineage>
        <taxon>Bacteria</taxon>
        <taxon>Bacillati</taxon>
        <taxon>Actinomycetota</taxon>
        <taxon>Actinomycetes</taxon>
        <taxon>Pseudonocardiales</taxon>
        <taxon>Pseudonocardiaceae</taxon>
    </lineage>
</organism>
<dbReference type="InterPro" id="IPR011051">
    <property type="entry name" value="RmlC_Cupin_sf"/>
</dbReference>
<dbReference type="RefSeq" id="WP_075135907.1">
    <property type="nucleotide sequence ID" value="NZ_MSIF01000016.1"/>
</dbReference>
<protein>
    <recommendedName>
        <fullName evidence="1">Cupin type-2 domain-containing protein</fullName>
    </recommendedName>
</protein>
<dbReference type="SUPFAM" id="SSF51182">
    <property type="entry name" value="RmlC-like cupins"/>
    <property type="match status" value="1"/>
</dbReference>
<dbReference type="InterPro" id="IPR014710">
    <property type="entry name" value="RmlC-like_jellyroll"/>
</dbReference>
<dbReference type="EMBL" id="MSIF01000016">
    <property type="protein sequence ID" value="OLF07315.1"/>
    <property type="molecule type" value="Genomic_DNA"/>
</dbReference>
<accession>A0A7Z1AWS0</accession>
<evidence type="ECO:0000259" key="1">
    <source>
        <dbReference type="Pfam" id="PF07883"/>
    </source>
</evidence>
<dbReference type="InterPro" id="IPR052535">
    <property type="entry name" value="Bacilysin_H2HPP_isomerase"/>
</dbReference>
<reference evidence="2 3" key="1">
    <citation type="submission" date="2016-12" db="EMBL/GenBank/DDBJ databases">
        <title>The draft genome sequence of Actinophytocola xinjiangensis.</title>
        <authorList>
            <person name="Wang W."/>
            <person name="Yuan L."/>
        </authorList>
    </citation>
    <scope>NUCLEOTIDE SEQUENCE [LARGE SCALE GENOMIC DNA]</scope>
    <source>
        <strain evidence="2 3">CGMCC 4.4663</strain>
    </source>
</reference>
<sequence length="146" mass="16496">MTAPSPRPSPRPSATRWGAAEIHRFDEMPADVASRTYRRSAIRGENAMVTLNHFEPGNPPWPTHDHPFDQISFVLSGRMLVQLADETFEVTAPAAVWIPADMPHCLNITGDEPCLNLDVFGLPREDFLYMTEYQRNTWSTADGEIR</sequence>
<dbReference type="InterPro" id="IPR013096">
    <property type="entry name" value="Cupin_2"/>
</dbReference>
<dbReference type="Pfam" id="PF07883">
    <property type="entry name" value="Cupin_2"/>
    <property type="match status" value="1"/>
</dbReference>
<evidence type="ECO:0000313" key="2">
    <source>
        <dbReference type="EMBL" id="OLF07315.1"/>
    </source>
</evidence>
<dbReference type="OrthoDB" id="1973590at2"/>
<dbReference type="Gene3D" id="2.60.120.10">
    <property type="entry name" value="Jelly Rolls"/>
    <property type="match status" value="1"/>
</dbReference>
<keyword evidence="3" id="KW-1185">Reference proteome</keyword>
<evidence type="ECO:0000313" key="3">
    <source>
        <dbReference type="Proteomes" id="UP000185696"/>
    </source>
</evidence>
<dbReference type="PANTHER" id="PTHR40112:SF1">
    <property type="entry name" value="H2HPP ISOMERASE"/>
    <property type="match status" value="1"/>
</dbReference>
<dbReference type="Proteomes" id="UP000185696">
    <property type="component" value="Unassembled WGS sequence"/>
</dbReference>
<name>A0A7Z1AWS0_9PSEU</name>
<comment type="caution">
    <text evidence="2">The sequence shown here is derived from an EMBL/GenBank/DDBJ whole genome shotgun (WGS) entry which is preliminary data.</text>
</comment>